<dbReference type="GO" id="GO:0000156">
    <property type="term" value="F:phosphorelay response regulator activity"/>
    <property type="evidence" value="ECO:0007669"/>
    <property type="project" value="InterPro"/>
</dbReference>
<evidence type="ECO:0000256" key="2">
    <source>
        <dbReference type="ARBA" id="ARBA00024867"/>
    </source>
</evidence>
<dbReference type="Pfam" id="PF04397">
    <property type="entry name" value="LytTR"/>
    <property type="match status" value="1"/>
</dbReference>
<dbReference type="SMART" id="SM00448">
    <property type="entry name" value="REC"/>
    <property type="match status" value="1"/>
</dbReference>
<dbReference type="PROSITE" id="PS50930">
    <property type="entry name" value="HTH_LYTTR"/>
    <property type="match status" value="1"/>
</dbReference>
<evidence type="ECO:0000259" key="4">
    <source>
        <dbReference type="PROSITE" id="PS50110"/>
    </source>
</evidence>
<evidence type="ECO:0000256" key="3">
    <source>
        <dbReference type="PROSITE-ProRule" id="PRU00169"/>
    </source>
</evidence>
<evidence type="ECO:0000259" key="5">
    <source>
        <dbReference type="PROSITE" id="PS50930"/>
    </source>
</evidence>
<protein>
    <recommendedName>
        <fullName evidence="1">Stage 0 sporulation protein A homolog</fullName>
    </recommendedName>
</protein>
<dbReference type="InterPro" id="IPR011006">
    <property type="entry name" value="CheY-like_superfamily"/>
</dbReference>
<keyword evidence="7" id="KW-1185">Reference proteome</keyword>
<name>A0A6P1TMY6_9FIRM</name>
<accession>A0A6P1TMY6</accession>
<dbReference type="InterPro" id="IPR007492">
    <property type="entry name" value="LytTR_DNA-bd_dom"/>
</dbReference>
<reference evidence="6 7" key="1">
    <citation type="submission" date="2020-01" db="EMBL/GenBank/DDBJ databases">
        <title>Genome analysis of Anaerocolumna sp. CBA3638.</title>
        <authorList>
            <person name="Kim J."/>
            <person name="Roh S.W."/>
        </authorList>
    </citation>
    <scope>NUCLEOTIDE SEQUENCE [LARGE SCALE GENOMIC DNA]</scope>
    <source>
        <strain evidence="6 7">CBA3638</strain>
    </source>
</reference>
<dbReference type="Proteomes" id="UP000464314">
    <property type="component" value="Chromosome"/>
</dbReference>
<dbReference type="PANTHER" id="PTHR37299">
    <property type="entry name" value="TRANSCRIPTIONAL REGULATOR-RELATED"/>
    <property type="match status" value="1"/>
</dbReference>
<gene>
    <name evidence="6" type="ORF">Ana3638_17535</name>
</gene>
<evidence type="ECO:0000313" key="6">
    <source>
        <dbReference type="EMBL" id="QHQ62364.1"/>
    </source>
</evidence>
<dbReference type="InterPro" id="IPR001789">
    <property type="entry name" value="Sig_transdc_resp-reg_receiver"/>
</dbReference>
<dbReference type="Gene3D" id="2.40.50.1020">
    <property type="entry name" value="LytTr DNA-binding domain"/>
    <property type="match status" value="1"/>
</dbReference>
<keyword evidence="3" id="KW-0597">Phosphoprotein</keyword>
<proteinExistence type="predicted"/>
<dbReference type="AlphaFoldDB" id="A0A6P1TMY6"/>
<feature type="domain" description="Response regulatory" evidence="4">
    <location>
        <begin position="3"/>
        <end position="122"/>
    </location>
</feature>
<dbReference type="RefSeq" id="WP_161839188.1">
    <property type="nucleotide sequence ID" value="NZ_CP048000.1"/>
</dbReference>
<comment type="function">
    <text evidence="2">May play the central regulatory role in sporulation. It may be an element of the effector pathway responsible for the activation of sporulation genes in response to nutritional stress. Spo0A may act in concert with spo0H (a sigma factor) to control the expression of some genes that are critical to the sporulation process.</text>
</comment>
<dbReference type="InterPro" id="IPR046947">
    <property type="entry name" value="LytR-like"/>
</dbReference>
<dbReference type="GO" id="GO:0003677">
    <property type="term" value="F:DNA binding"/>
    <property type="evidence" value="ECO:0007669"/>
    <property type="project" value="InterPro"/>
</dbReference>
<dbReference type="KEGG" id="anr:Ana3638_17535"/>
<dbReference type="PANTHER" id="PTHR37299:SF1">
    <property type="entry name" value="STAGE 0 SPORULATION PROTEIN A HOMOLOG"/>
    <property type="match status" value="1"/>
</dbReference>
<sequence length="238" mass="27618">MLRIAICDDERRARDMLRFSLEKILQEDKEEVVYEFSSGAVAVRWLKHHPGEIDLLFLDVEMEGISGIETARQIRIFDQKMYIVFITGFPDFVFDGYRVQALDYLLKPTDQGRLNELLQLVRNLVSKSFNEQFTFQNADGIYRLYLTDILYCYSDRRKVFVVTRNKTLSLYAKMEDVQNQLGAEFIRIHQRFLVNATAVEQINNKMVVVDGRELPLSRSLKAEASTKLAKVMLGEGIS</sequence>
<dbReference type="SMART" id="SM00850">
    <property type="entry name" value="LytTR"/>
    <property type="match status" value="1"/>
</dbReference>
<dbReference type="Gene3D" id="3.40.50.2300">
    <property type="match status" value="1"/>
</dbReference>
<dbReference type="PROSITE" id="PS50110">
    <property type="entry name" value="RESPONSE_REGULATORY"/>
    <property type="match status" value="1"/>
</dbReference>
<evidence type="ECO:0000256" key="1">
    <source>
        <dbReference type="ARBA" id="ARBA00018672"/>
    </source>
</evidence>
<dbReference type="EMBL" id="CP048000">
    <property type="protein sequence ID" value="QHQ62364.1"/>
    <property type="molecule type" value="Genomic_DNA"/>
</dbReference>
<dbReference type="Pfam" id="PF00072">
    <property type="entry name" value="Response_reg"/>
    <property type="match status" value="1"/>
</dbReference>
<organism evidence="6 7">
    <name type="scientific">Anaerocolumna sedimenticola</name>
    <dbReference type="NCBI Taxonomy" id="2696063"/>
    <lineage>
        <taxon>Bacteria</taxon>
        <taxon>Bacillati</taxon>
        <taxon>Bacillota</taxon>
        <taxon>Clostridia</taxon>
        <taxon>Lachnospirales</taxon>
        <taxon>Lachnospiraceae</taxon>
        <taxon>Anaerocolumna</taxon>
    </lineage>
</organism>
<feature type="domain" description="HTH LytTR-type" evidence="5">
    <location>
        <begin position="133"/>
        <end position="230"/>
    </location>
</feature>
<dbReference type="SUPFAM" id="SSF52172">
    <property type="entry name" value="CheY-like"/>
    <property type="match status" value="1"/>
</dbReference>
<feature type="modified residue" description="4-aspartylphosphate" evidence="3">
    <location>
        <position position="59"/>
    </location>
</feature>
<evidence type="ECO:0000313" key="7">
    <source>
        <dbReference type="Proteomes" id="UP000464314"/>
    </source>
</evidence>